<dbReference type="Pfam" id="PF00208">
    <property type="entry name" value="ELFV_dehydrog"/>
    <property type="match status" value="1"/>
</dbReference>
<keyword evidence="2 3" id="KW-0560">Oxidoreductase</keyword>
<dbReference type="GO" id="GO:0000166">
    <property type="term" value="F:nucleotide binding"/>
    <property type="evidence" value="ECO:0007669"/>
    <property type="project" value="UniProtKB-KW"/>
</dbReference>
<sequence length="420" mass="45583">MNLHLYDSPIFRMACQQFDLVADFMNIPEAARDRLKMPKRALAVSVPIRMDDGRVEVFMGYRVQHHLTLGPTKGGIRFHPDVTIGEVAALAMWMSWKCALVGLPYGGAKGGVTCDPRSLSTGELERLTRRYTQELIPVLGPQVDIPAPDVGTNEQVMAWIMDTYSLQMGHAVPGVVTGKPVLLGGSLGRKEATGRGVAYLVSRAMDTLNIQAQGATAVIQGYGNVGSVAAISMAKQGIKIIAVSDAFGGIYNANGLDLNALNEYVAKTRGVVGFPEAEPITNEQLLLTPCDILVPAALERQITGENAAQIQCRIIAEGANGPTTPEADAILAKRPEIFVIPDILCNSGGVIASYFEWVQDLQSFFWSEGEVMDKLFRLLEQSYIQTLNHAKKNSISMRFAALSLGIKRVHEAKALRGLYP</sequence>
<evidence type="ECO:0000256" key="3">
    <source>
        <dbReference type="PIRNR" id="PIRNR000185"/>
    </source>
</evidence>
<dbReference type="Gene3D" id="3.40.50.10860">
    <property type="entry name" value="Leucine Dehydrogenase, chain A, domain 1"/>
    <property type="match status" value="1"/>
</dbReference>
<feature type="binding site" evidence="5">
    <location>
        <position position="224"/>
    </location>
    <ligand>
        <name>NAD(+)</name>
        <dbReference type="ChEBI" id="CHEBI:57540"/>
    </ligand>
</feature>
<dbReference type="FunFam" id="3.40.50.10860:FF:000003">
    <property type="entry name" value="Glutamate dehydrogenase"/>
    <property type="match status" value="1"/>
</dbReference>
<feature type="site" description="Important for catalysis" evidence="6">
    <location>
        <position position="149"/>
    </location>
</feature>
<evidence type="ECO:0000256" key="5">
    <source>
        <dbReference type="PIRSR" id="PIRSR000185-2"/>
    </source>
</evidence>
<evidence type="ECO:0000259" key="8">
    <source>
        <dbReference type="SMART" id="SM00839"/>
    </source>
</evidence>
<dbReference type="Gene3D" id="3.40.50.720">
    <property type="entry name" value="NAD(P)-binding Rossmann-like Domain"/>
    <property type="match status" value="1"/>
</dbReference>
<accession>A0A512M2Z7</accession>
<dbReference type="InterPro" id="IPR033524">
    <property type="entry name" value="Glu/Leu/Phe/Val_DH_AS"/>
</dbReference>
<comment type="similarity">
    <text evidence="1 3 7">Belongs to the Glu/Leu/Phe/Val dehydrogenases family.</text>
</comment>
<feature type="active site" description="Proton donor" evidence="4">
    <location>
        <position position="109"/>
    </location>
</feature>
<organism evidence="9 10">
    <name type="scientific">Brevifollis gellanilyticus</name>
    <dbReference type="NCBI Taxonomy" id="748831"/>
    <lineage>
        <taxon>Bacteria</taxon>
        <taxon>Pseudomonadati</taxon>
        <taxon>Verrucomicrobiota</taxon>
        <taxon>Verrucomicrobiia</taxon>
        <taxon>Verrucomicrobiales</taxon>
        <taxon>Verrucomicrobiaceae</taxon>
    </lineage>
</organism>
<dbReference type="GO" id="GO:0006538">
    <property type="term" value="P:L-glutamate catabolic process"/>
    <property type="evidence" value="ECO:0007669"/>
    <property type="project" value="TreeGrafter"/>
</dbReference>
<dbReference type="PROSITE" id="PS00074">
    <property type="entry name" value="GLFV_DEHYDROGENASE"/>
    <property type="match status" value="1"/>
</dbReference>
<dbReference type="PANTHER" id="PTHR11606:SF13">
    <property type="entry name" value="GLUTAMATE DEHYDROGENASE 1, MITOCHONDRIAL"/>
    <property type="match status" value="1"/>
</dbReference>
<dbReference type="SMART" id="SM00839">
    <property type="entry name" value="ELFV_dehydrog"/>
    <property type="match status" value="1"/>
</dbReference>
<dbReference type="RefSeq" id="WP_246145644.1">
    <property type="nucleotide sequence ID" value="NZ_BKAG01000002.1"/>
</dbReference>
<gene>
    <name evidence="9" type="primary">gdh</name>
    <name evidence="9" type="ORF">BGE01nite_04070</name>
</gene>
<dbReference type="PIRSF" id="PIRSF000185">
    <property type="entry name" value="Glu_DH"/>
    <property type="match status" value="1"/>
</dbReference>
<dbReference type="InterPro" id="IPR046346">
    <property type="entry name" value="Aminoacid_DH-like_N_sf"/>
</dbReference>
<dbReference type="CDD" id="cd01076">
    <property type="entry name" value="NAD_bind_1_Glu_DH"/>
    <property type="match status" value="1"/>
</dbReference>
<protein>
    <recommendedName>
        <fullName evidence="3">Glutamate dehydrogenase</fullName>
    </recommendedName>
</protein>
<reference evidence="9 10" key="1">
    <citation type="submission" date="2019-07" db="EMBL/GenBank/DDBJ databases">
        <title>Whole genome shotgun sequence of Brevifollis gellanilyticus NBRC 108608.</title>
        <authorList>
            <person name="Hosoyama A."/>
            <person name="Uohara A."/>
            <person name="Ohji S."/>
            <person name="Ichikawa N."/>
        </authorList>
    </citation>
    <scope>NUCLEOTIDE SEQUENCE [LARGE SCALE GENOMIC DNA]</scope>
    <source>
        <strain evidence="9 10">NBRC 108608</strain>
    </source>
</reference>
<feature type="binding site" evidence="5">
    <location>
        <position position="353"/>
    </location>
    <ligand>
        <name>substrate</name>
    </ligand>
</feature>
<evidence type="ECO:0000256" key="6">
    <source>
        <dbReference type="PIRSR" id="PIRSR000185-3"/>
    </source>
</evidence>
<evidence type="ECO:0000256" key="1">
    <source>
        <dbReference type="ARBA" id="ARBA00006382"/>
    </source>
</evidence>
<feature type="binding site" evidence="5">
    <location>
        <position position="97"/>
    </location>
    <ligand>
        <name>substrate</name>
    </ligand>
</feature>
<evidence type="ECO:0000313" key="9">
    <source>
        <dbReference type="EMBL" id="GEP41116.1"/>
    </source>
</evidence>
<dbReference type="InterPro" id="IPR014362">
    <property type="entry name" value="Glu_DH"/>
</dbReference>
<proteinExistence type="inferred from homology"/>
<dbReference type="InterPro" id="IPR006096">
    <property type="entry name" value="Glu/Leu/Phe/Val/Trp_DH_C"/>
</dbReference>
<dbReference type="AlphaFoldDB" id="A0A512M2Z7"/>
<feature type="domain" description="Glutamate/phenylalanine/leucine/valine/L-tryptophan dehydrogenase C-terminal" evidence="8">
    <location>
        <begin position="186"/>
        <end position="417"/>
    </location>
</feature>
<dbReference type="PRINTS" id="PR00082">
    <property type="entry name" value="GLFDHDRGNASE"/>
</dbReference>
<dbReference type="InterPro" id="IPR006097">
    <property type="entry name" value="Glu/Leu/Phe/Val/Trp_DH_dimer"/>
</dbReference>
<dbReference type="SUPFAM" id="SSF53223">
    <property type="entry name" value="Aminoacid dehydrogenase-like, N-terminal domain"/>
    <property type="match status" value="1"/>
</dbReference>
<dbReference type="InterPro" id="IPR033922">
    <property type="entry name" value="NAD_bind_Glu_DH"/>
</dbReference>
<keyword evidence="5" id="KW-0520">NAD</keyword>
<evidence type="ECO:0000256" key="4">
    <source>
        <dbReference type="PIRSR" id="PIRSR000185-1"/>
    </source>
</evidence>
<dbReference type="InterPro" id="IPR036291">
    <property type="entry name" value="NAD(P)-bd_dom_sf"/>
</dbReference>
<comment type="caution">
    <text evidence="9">The sequence shown here is derived from an EMBL/GenBank/DDBJ whole genome shotgun (WGS) entry which is preliminary data.</text>
</comment>
<dbReference type="PANTHER" id="PTHR11606">
    <property type="entry name" value="GLUTAMATE DEHYDROGENASE"/>
    <property type="match status" value="1"/>
</dbReference>
<name>A0A512M2Z7_9BACT</name>
<dbReference type="InterPro" id="IPR006095">
    <property type="entry name" value="Glu/Leu/Phe/Val/Trp_DH"/>
</dbReference>
<feature type="binding site" evidence="5">
    <location>
        <position position="73"/>
    </location>
    <ligand>
        <name>substrate</name>
    </ligand>
</feature>
<dbReference type="EMBL" id="BKAG01000002">
    <property type="protein sequence ID" value="GEP41116.1"/>
    <property type="molecule type" value="Genomic_DNA"/>
</dbReference>
<feature type="binding site" evidence="5">
    <location>
        <position position="193"/>
    </location>
    <ligand>
        <name>NAD(+)</name>
        <dbReference type="ChEBI" id="CHEBI:57540"/>
    </ligand>
</feature>
<evidence type="ECO:0000313" key="10">
    <source>
        <dbReference type="Proteomes" id="UP000321577"/>
    </source>
</evidence>
<dbReference type="GO" id="GO:0004352">
    <property type="term" value="F:glutamate dehydrogenase (NAD+) activity"/>
    <property type="evidence" value="ECO:0007669"/>
    <property type="project" value="TreeGrafter"/>
</dbReference>
<dbReference type="Proteomes" id="UP000321577">
    <property type="component" value="Unassembled WGS sequence"/>
</dbReference>
<keyword evidence="5" id="KW-0547">Nucleotide-binding</keyword>
<dbReference type="SUPFAM" id="SSF51735">
    <property type="entry name" value="NAD(P)-binding Rossmann-fold domains"/>
    <property type="match status" value="1"/>
</dbReference>
<evidence type="ECO:0000256" key="2">
    <source>
        <dbReference type="ARBA" id="ARBA00023002"/>
    </source>
</evidence>
<keyword evidence="10" id="KW-1185">Reference proteome</keyword>
<dbReference type="Pfam" id="PF02812">
    <property type="entry name" value="ELFV_dehydrog_N"/>
    <property type="match status" value="1"/>
</dbReference>
<evidence type="ECO:0000256" key="7">
    <source>
        <dbReference type="RuleBase" id="RU004417"/>
    </source>
</evidence>